<proteinExistence type="predicted"/>
<dbReference type="EMBL" id="NIDE01000020">
    <property type="protein sequence ID" value="OWK34300.1"/>
    <property type="molecule type" value="Genomic_DNA"/>
</dbReference>
<keyword evidence="1" id="KW-0282">Flagellum</keyword>
<evidence type="ECO:0000313" key="2">
    <source>
        <dbReference type="Proteomes" id="UP000214646"/>
    </source>
</evidence>
<dbReference type="Proteomes" id="UP000214646">
    <property type="component" value="Unassembled WGS sequence"/>
</dbReference>
<organism evidence="1 2">
    <name type="scientific">Fimbriiglobus ruber</name>
    <dbReference type="NCBI Taxonomy" id="1908690"/>
    <lineage>
        <taxon>Bacteria</taxon>
        <taxon>Pseudomonadati</taxon>
        <taxon>Planctomycetota</taxon>
        <taxon>Planctomycetia</taxon>
        <taxon>Gemmatales</taxon>
        <taxon>Gemmataceae</taxon>
        <taxon>Fimbriiglobus</taxon>
    </lineage>
</organism>
<dbReference type="AlphaFoldDB" id="A0A225CY52"/>
<keyword evidence="1" id="KW-0969">Cilium</keyword>
<protein>
    <submittedName>
        <fullName evidence="1">Flagellar hook-length control protein FliK</fullName>
    </submittedName>
</protein>
<evidence type="ECO:0000313" key="1">
    <source>
        <dbReference type="EMBL" id="OWK34300.1"/>
    </source>
</evidence>
<name>A0A225CY52_9BACT</name>
<sequence>MSTACPTLWCDPARLVALDSSLTPEIAVSILRGLQAAVVDYLGYDPTPVTTTEYLSGYGTDTAVLRQPASSVLEVRQDWYGHAGTTPEGFQGLPAATATSAVTNGVVTGVTLVSGSSGYTQIPNVIFVGGGGADAAATATVVNGVVTSITLTAGGENYAAAPQVAIDSPCGVSTVLTLGQDYFFQPPNLLRRIRTVWDFRWQVAPDRLAYTLEPARGCIRVTYTVGPCVPPDIVEAMYAEAGARWKFQQNLGLGYKGNRSLGDVSFSITPFQRQTGSNGPGVTPFLTDQLANALFRRKRRVIAMG</sequence>
<keyword evidence="2" id="KW-1185">Reference proteome</keyword>
<reference evidence="2" key="1">
    <citation type="submission" date="2017-06" db="EMBL/GenBank/DDBJ databases">
        <title>Genome analysis of Fimbriiglobus ruber SP5, the first member of the order Planctomycetales with confirmed chitinolytic capability.</title>
        <authorList>
            <person name="Ravin N.V."/>
            <person name="Rakitin A.L."/>
            <person name="Ivanova A.A."/>
            <person name="Beletsky A.V."/>
            <person name="Kulichevskaya I.S."/>
            <person name="Mardanov A.V."/>
            <person name="Dedysh S.N."/>
        </authorList>
    </citation>
    <scope>NUCLEOTIDE SEQUENCE [LARGE SCALE GENOMIC DNA]</scope>
    <source>
        <strain evidence="2">SP5</strain>
    </source>
</reference>
<dbReference type="RefSeq" id="WP_088260603.1">
    <property type="nucleotide sequence ID" value="NZ_NIDE01000020.1"/>
</dbReference>
<gene>
    <name evidence="1" type="ORF">FRUB_10271</name>
</gene>
<accession>A0A225CY52</accession>
<keyword evidence="1" id="KW-0966">Cell projection</keyword>
<comment type="caution">
    <text evidence="1">The sequence shown here is derived from an EMBL/GenBank/DDBJ whole genome shotgun (WGS) entry which is preliminary data.</text>
</comment>